<comment type="caution">
    <text evidence="1">The sequence shown here is derived from an EMBL/GenBank/DDBJ whole genome shotgun (WGS) entry which is preliminary data.</text>
</comment>
<gene>
    <name evidence="1" type="ORF">BO94DRAFT_539214</name>
</gene>
<dbReference type="RefSeq" id="XP_025463309.1">
    <property type="nucleotide sequence ID" value="XM_025612653.1"/>
</dbReference>
<dbReference type="GeneID" id="37114796"/>
<evidence type="ECO:0000313" key="2">
    <source>
        <dbReference type="Proteomes" id="UP000246702"/>
    </source>
</evidence>
<organism evidence="1 2">
    <name type="scientific">Aspergillus sclerotioniger CBS 115572</name>
    <dbReference type="NCBI Taxonomy" id="1450535"/>
    <lineage>
        <taxon>Eukaryota</taxon>
        <taxon>Fungi</taxon>
        <taxon>Dikarya</taxon>
        <taxon>Ascomycota</taxon>
        <taxon>Pezizomycotina</taxon>
        <taxon>Eurotiomycetes</taxon>
        <taxon>Eurotiomycetidae</taxon>
        <taxon>Eurotiales</taxon>
        <taxon>Aspergillaceae</taxon>
        <taxon>Aspergillus</taxon>
        <taxon>Aspergillus subgen. Circumdati</taxon>
    </lineage>
</organism>
<evidence type="ECO:0000313" key="1">
    <source>
        <dbReference type="EMBL" id="PWY72535.1"/>
    </source>
</evidence>
<dbReference type="Proteomes" id="UP000246702">
    <property type="component" value="Unassembled WGS sequence"/>
</dbReference>
<keyword evidence="2" id="KW-1185">Reference proteome</keyword>
<dbReference type="EMBL" id="MSFK01000033">
    <property type="protein sequence ID" value="PWY72535.1"/>
    <property type="molecule type" value="Genomic_DNA"/>
</dbReference>
<dbReference type="AlphaFoldDB" id="A0A317VF75"/>
<name>A0A317VF75_9EURO</name>
<sequence length="78" mass="8544">MKERGNAIATSTIMLSLSSPESVVTAWSHLPVPARVRPLFPGRLQTIALLSQSLLTPDSTLTDPCCVPFRTYLLLLLH</sequence>
<proteinExistence type="predicted"/>
<protein>
    <submittedName>
        <fullName evidence="1">Uncharacterized protein</fullName>
    </submittedName>
</protein>
<accession>A0A317VF75</accession>
<reference evidence="1 2" key="1">
    <citation type="submission" date="2016-12" db="EMBL/GenBank/DDBJ databases">
        <title>The genomes of Aspergillus section Nigri reveals drivers in fungal speciation.</title>
        <authorList>
            <consortium name="DOE Joint Genome Institute"/>
            <person name="Vesth T.C."/>
            <person name="Nybo J."/>
            <person name="Theobald S."/>
            <person name="Brandl J."/>
            <person name="Frisvad J.C."/>
            <person name="Nielsen K.F."/>
            <person name="Lyhne E.K."/>
            <person name="Kogle M.E."/>
            <person name="Kuo A."/>
            <person name="Riley R."/>
            <person name="Clum A."/>
            <person name="Nolan M."/>
            <person name="Lipzen A."/>
            <person name="Salamov A."/>
            <person name="Henrissat B."/>
            <person name="Wiebenga A."/>
            <person name="De Vries R.P."/>
            <person name="Grigoriev I.V."/>
            <person name="Mortensen U.H."/>
            <person name="Andersen M.R."/>
            <person name="Baker S.E."/>
        </authorList>
    </citation>
    <scope>NUCLEOTIDE SEQUENCE [LARGE SCALE GENOMIC DNA]</scope>
    <source>
        <strain evidence="1 2">CBS 115572</strain>
    </source>
</reference>